<dbReference type="GO" id="GO:0055085">
    <property type="term" value="P:transmembrane transport"/>
    <property type="evidence" value="ECO:0007669"/>
    <property type="project" value="UniProtKB-ARBA"/>
</dbReference>
<dbReference type="Gene3D" id="3.40.50.300">
    <property type="entry name" value="P-loop containing nucleotide triphosphate hydrolases"/>
    <property type="match status" value="1"/>
</dbReference>
<dbReference type="PROSITE" id="PS50893">
    <property type="entry name" value="ABC_TRANSPORTER_2"/>
    <property type="match status" value="1"/>
</dbReference>
<dbReference type="GO" id="GO:0005524">
    <property type="term" value="F:ATP binding"/>
    <property type="evidence" value="ECO:0007669"/>
    <property type="project" value="UniProtKB-KW"/>
</dbReference>
<dbReference type="PANTHER" id="PTHR43776:SF7">
    <property type="entry name" value="D,D-DIPEPTIDE TRANSPORT ATP-BINDING PROTEIN DDPF-RELATED"/>
    <property type="match status" value="1"/>
</dbReference>
<keyword evidence="2" id="KW-0813">Transport</keyword>
<organism evidence="6 7">
    <name type="scientific">Actinophytocola xinjiangensis</name>
    <dbReference type="NCBI Taxonomy" id="485602"/>
    <lineage>
        <taxon>Bacteria</taxon>
        <taxon>Bacillati</taxon>
        <taxon>Actinomycetota</taxon>
        <taxon>Actinomycetes</taxon>
        <taxon>Pseudonocardiales</taxon>
        <taxon>Pseudonocardiaceae</taxon>
    </lineage>
</organism>
<evidence type="ECO:0000256" key="3">
    <source>
        <dbReference type="ARBA" id="ARBA00022741"/>
    </source>
</evidence>
<evidence type="ECO:0000256" key="2">
    <source>
        <dbReference type="ARBA" id="ARBA00022448"/>
    </source>
</evidence>
<keyword evidence="7" id="KW-1185">Reference proteome</keyword>
<dbReference type="CDD" id="cd03257">
    <property type="entry name" value="ABC_NikE_OppD_transporters"/>
    <property type="match status" value="1"/>
</dbReference>
<dbReference type="GO" id="GO:0016887">
    <property type="term" value="F:ATP hydrolysis activity"/>
    <property type="evidence" value="ECO:0007669"/>
    <property type="project" value="InterPro"/>
</dbReference>
<keyword evidence="4" id="KW-0067">ATP-binding</keyword>
<evidence type="ECO:0000313" key="7">
    <source>
        <dbReference type="Proteomes" id="UP000185696"/>
    </source>
</evidence>
<evidence type="ECO:0000256" key="4">
    <source>
        <dbReference type="ARBA" id="ARBA00022840"/>
    </source>
</evidence>
<comment type="similarity">
    <text evidence="1">Belongs to the ABC transporter superfamily.</text>
</comment>
<reference evidence="6 7" key="1">
    <citation type="submission" date="2016-12" db="EMBL/GenBank/DDBJ databases">
        <title>The draft genome sequence of Actinophytocola xinjiangensis.</title>
        <authorList>
            <person name="Wang W."/>
            <person name="Yuan L."/>
        </authorList>
    </citation>
    <scope>NUCLEOTIDE SEQUENCE [LARGE SCALE GENOMIC DNA]</scope>
    <source>
        <strain evidence="6 7">CGMCC 4.4663</strain>
    </source>
</reference>
<dbReference type="AlphaFoldDB" id="A0A7Z0WIR7"/>
<proteinExistence type="inferred from homology"/>
<gene>
    <name evidence="6" type="ORF">BLA60_27940</name>
</gene>
<name>A0A7Z0WIR7_9PSEU</name>
<accession>A0A7Z0WIR7</accession>
<keyword evidence="3" id="KW-0547">Nucleotide-binding</keyword>
<dbReference type="PROSITE" id="PS00211">
    <property type="entry name" value="ABC_TRANSPORTER_1"/>
    <property type="match status" value="1"/>
</dbReference>
<dbReference type="OrthoDB" id="5170605at2"/>
<dbReference type="InterPro" id="IPR003593">
    <property type="entry name" value="AAA+_ATPase"/>
</dbReference>
<dbReference type="RefSeq" id="WP_075135988.1">
    <property type="nucleotide sequence ID" value="NZ_MSIF01000016.1"/>
</dbReference>
<evidence type="ECO:0000313" key="6">
    <source>
        <dbReference type="EMBL" id="OLF07396.1"/>
    </source>
</evidence>
<dbReference type="EMBL" id="MSIF01000016">
    <property type="protein sequence ID" value="OLF07396.1"/>
    <property type="molecule type" value="Genomic_DNA"/>
</dbReference>
<dbReference type="InterPro" id="IPR050319">
    <property type="entry name" value="ABC_transp_ATP-bind"/>
</dbReference>
<dbReference type="Proteomes" id="UP000185696">
    <property type="component" value="Unassembled WGS sequence"/>
</dbReference>
<comment type="caution">
    <text evidence="6">The sequence shown here is derived from an EMBL/GenBank/DDBJ whole genome shotgun (WGS) entry which is preliminary data.</text>
</comment>
<dbReference type="PANTHER" id="PTHR43776">
    <property type="entry name" value="TRANSPORT ATP-BINDING PROTEIN"/>
    <property type="match status" value="1"/>
</dbReference>
<sequence length="266" mass="28724">MTTVDAPATTPVVEARAVVVDYHSRGHHTRALDQVSLSVEPGETVGLIGESGSGKSTLARTLLGLVPPTAGEVRYRDRDVYALGATARHRLLGRDTAMVFQDPRSSLNPRLSVGAVVRDPLHVQRIGDREAQRVAVAELLESVGLPAALARRPVRALSGGQLQRVALARALAVEPSLIVADEPTSALDVSVQAQILNLLRQIRSTRNLALLVVSHDMRVIRFLADRTAVMYQGRVVEEGPTEEVYTAPRHDYTKTLLAAAPVLHRG</sequence>
<dbReference type="Pfam" id="PF00005">
    <property type="entry name" value="ABC_tran"/>
    <property type="match status" value="1"/>
</dbReference>
<protein>
    <recommendedName>
        <fullName evidence="5">ABC transporter domain-containing protein</fullName>
    </recommendedName>
</protein>
<evidence type="ECO:0000259" key="5">
    <source>
        <dbReference type="PROSITE" id="PS50893"/>
    </source>
</evidence>
<dbReference type="InterPro" id="IPR027417">
    <property type="entry name" value="P-loop_NTPase"/>
</dbReference>
<dbReference type="InterPro" id="IPR017871">
    <property type="entry name" value="ABC_transporter-like_CS"/>
</dbReference>
<dbReference type="SMART" id="SM00382">
    <property type="entry name" value="AAA"/>
    <property type="match status" value="1"/>
</dbReference>
<dbReference type="SUPFAM" id="SSF52540">
    <property type="entry name" value="P-loop containing nucleoside triphosphate hydrolases"/>
    <property type="match status" value="1"/>
</dbReference>
<dbReference type="InterPro" id="IPR003439">
    <property type="entry name" value="ABC_transporter-like_ATP-bd"/>
</dbReference>
<feature type="domain" description="ABC transporter" evidence="5">
    <location>
        <begin position="13"/>
        <end position="257"/>
    </location>
</feature>
<evidence type="ECO:0000256" key="1">
    <source>
        <dbReference type="ARBA" id="ARBA00005417"/>
    </source>
</evidence>